<accession>H8MXD9</accession>
<proteinExistence type="predicted"/>
<evidence type="ECO:0000256" key="1">
    <source>
        <dbReference type="SAM" id="MobiDB-lite"/>
    </source>
</evidence>
<sequence>MAFADRLDLGLTLTIGGTAHAIPSADVLAFELDLHGWGHEGRVEFRVLDETGHGGQKQDKLLADFLKPDLAEVALELKAVHSDTATKPTFTSLKVKGLVQEKSLTEEAVAQAKGAGITYRHYTVRFVDPARLLWTQHYPCVLYTQKTLQNVLDAHKGDKIALANDWAAQLDKTLPLIFLGLAPESGASFYDWAIWFTHTRNGVLAYDYTSQGYQFRATKDATGTPITLRAADVDRVSVVFPEVARHDVAILNAAAESPKNQAITNAQAVTGVRQDVLLRTDIADDVQARVTLETARLKVRGLEVELDWNRFPAVAFAPGALVKLPDTAGWKAAGVPATEDFRVRRMSLRAEPLPVEEGEIPAGGDASGPGPGGDEPVRRPKPESRFLISFTTRLEKKAEAHVDLPPFTTPVYPRFVEGLIVSEVGEKKDETWQAYTDEATSLDSYKVKLPLFANQIVQVPFNANLQPGHFYFPAYKGARVLVALDFLRAWLKRNLDWRAGARLPSDGQGVHLLVGKTTTSGTSMRHFYEDNKPLWRLQRTNESDTEKVELKEGNLLILVKEESA</sequence>
<dbReference type="RefSeq" id="WP_014396957.1">
    <property type="nucleotide sequence ID" value="NC_017030.1"/>
</dbReference>
<dbReference type="InParanoid" id="H8MXD9"/>
<dbReference type="EMBL" id="CP003389">
    <property type="protein sequence ID" value="AFE05664.1"/>
    <property type="molecule type" value="Genomic_DNA"/>
</dbReference>
<evidence type="ECO:0000313" key="2">
    <source>
        <dbReference type="EMBL" id="AFE05664.1"/>
    </source>
</evidence>
<gene>
    <name evidence="2" type="ordered locus">COCOR_04146</name>
</gene>
<reference evidence="2 3" key="1">
    <citation type="journal article" date="2012" name="J. Bacteriol.">
        <title>Complete Genome Sequence of the Fruiting Myxobacterium Corallococcus coralloides DSM 2259.</title>
        <authorList>
            <person name="Huntley S."/>
            <person name="Zhang Y."/>
            <person name="Treuner-Lange A."/>
            <person name="Kneip S."/>
            <person name="Sensen C.W."/>
            <person name="Sogaard-Andersen L."/>
        </authorList>
    </citation>
    <scope>NUCLEOTIDE SEQUENCE [LARGE SCALE GENOMIC DNA]</scope>
    <source>
        <strain evidence="3">ATCC 25202 / DSM 2259 / NBRC 100086 / M2</strain>
    </source>
</reference>
<dbReference type="OrthoDB" id="5409627at2"/>
<dbReference type="STRING" id="1144275.COCOR_04146"/>
<dbReference type="KEGG" id="ccx:COCOR_04146"/>
<dbReference type="Proteomes" id="UP000007587">
    <property type="component" value="Chromosome"/>
</dbReference>
<name>H8MXD9_CORCM</name>
<dbReference type="eggNOG" id="ENOG5033T1P">
    <property type="taxonomic scope" value="Bacteria"/>
</dbReference>
<protein>
    <submittedName>
        <fullName evidence="2">Uncharacterized protein</fullName>
    </submittedName>
</protein>
<feature type="region of interest" description="Disordered" evidence="1">
    <location>
        <begin position="352"/>
        <end position="381"/>
    </location>
</feature>
<keyword evidence="3" id="KW-1185">Reference proteome</keyword>
<evidence type="ECO:0000313" key="3">
    <source>
        <dbReference type="Proteomes" id="UP000007587"/>
    </source>
</evidence>
<dbReference type="AlphaFoldDB" id="H8MXD9"/>
<organism evidence="2 3">
    <name type="scientific">Corallococcus coralloides (strain ATCC 25202 / DSM 2259 / NBRC 100086 / M2)</name>
    <name type="common">Myxococcus coralloides</name>
    <dbReference type="NCBI Taxonomy" id="1144275"/>
    <lineage>
        <taxon>Bacteria</taxon>
        <taxon>Pseudomonadati</taxon>
        <taxon>Myxococcota</taxon>
        <taxon>Myxococcia</taxon>
        <taxon>Myxococcales</taxon>
        <taxon>Cystobacterineae</taxon>
        <taxon>Myxococcaceae</taxon>
        <taxon>Corallococcus</taxon>
    </lineage>
</organism>
<dbReference type="HOGENOM" id="CLU_501327_0_0_7"/>
<reference evidence="3" key="2">
    <citation type="submission" date="2012-03" db="EMBL/GenBank/DDBJ databases">
        <title>Genome sequence of the fruiting myxobacterium Corallococcus coralloides DSM 2259.</title>
        <authorList>
            <person name="Huntley S."/>
            <person name="Zhang Y."/>
            <person name="Treuner-Lange A."/>
            <person name="Sensen C.W."/>
            <person name="Sogaard-Andersen L."/>
        </authorList>
    </citation>
    <scope>NUCLEOTIDE SEQUENCE [LARGE SCALE GENOMIC DNA]</scope>
    <source>
        <strain evidence="3">ATCC 25202 / DSM 2259 / NBRC 100086 / M2</strain>
    </source>
</reference>